<dbReference type="AlphaFoldDB" id="A0A1D1Y7B8"/>
<accession>A0A1D1Y7B8</accession>
<evidence type="ECO:0000313" key="2">
    <source>
        <dbReference type="EMBL" id="JAT50545.1"/>
    </source>
</evidence>
<proteinExistence type="predicted"/>
<gene>
    <name evidence="2" type="primary">RF_0987_1</name>
    <name evidence="2" type="ORF">g.51290</name>
</gene>
<feature type="non-terminal residue" evidence="2">
    <location>
        <position position="1"/>
    </location>
</feature>
<organism evidence="2">
    <name type="scientific">Anthurium amnicola</name>
    <dbReference type="NCBI Taxonomy" id="1678845"/>
    <lineage>
        <taxon>Eukaryota</taxon>
        <taxon>Viridiplantae</taxon>
        <taxon>Streptophyta</taxon>
        <taxon>Embryophyta</taxon>
        <taxon>Tracheophyta</taxon>
        <taxon>Spermatophyta</taxon>
        <taxon>Magnoliopsida</taxon>
        <taxon>Liliopsida</taxon>
        <taxon>Araceae</taxon>
        <taxon>Pothoideae</taxon>
        <taxon>Potheae</taxon>
        <taxon>Anthurium</taxon>
    </lineage>
</organism>
<dbReference type="EMBL" id="GDJX01017391">
    <property type="protein sequence ID" value="JAT50545.1"/>
    <property type="molecule type" value="Transcribed_RNA"/>
</dbReference>
<name>A0A1D1Y7B8_9ARAE</name>
<feature type="region of interest" description="Disordered" evidence="1">
    <location>
        <begin position="12"/>
        <end position="39"/>
    </location>
</feature>
<feature type="compositionally biased region" description="Pro residues" evidence="1">
    <location>
        <begin position="14"/>
        <end position="37"/>
    </location>
</feature>
<reference evidence="2" key="1">
    <citation type="submission" date="2015-07" db="EMBL/GenBank/DDBJ databases">
        <title>Transcriptome Assembly of Anthurium amnicola.</title>
        <authorList>
            <person name="Suzuki J."/>
        </authorList>
    </citation>
    <scope>NUCLEOTIDE SEQUENCE</scope>
</reference>
<evidence type="ECO:0000256" key="1">
    <source>
        <dbReference type="SAM" id="MobiDB-lite"/>
    </source>
</evidence>
<sequence>HATCPLCRAAVLPQPSPAPPLLPTSPPDPPDCPPSPETPVAAVAGDVEVGSIRVEDPAAVEGRGGLRPIRRSFSMDAAASHLSRVSVADVLGVDMEAESPKEGLGLPAMAEGEGSSTGYGTGHHHFACKECSHMPMKRSFSSGRFCFTRQGKGAHGDGILPL</sequence>
<protein>
    <submittedName>
        <fullName evidence="2">Putative ankyrin repeat protein RF_0987</fullName>
    </submittedName>
</protein>